<dbReference type="STRING" id="1586287.BBK82_31580"/>
<dbReference type="InterPro" id="IPR011990">
    <property type="entry name" value="TPR-like_helical_dom_sf"/>
</dbReference>
<protein>
    <recommendedName>
        <fullName evidence="1">Orc1-like AAA ATPase domain-containing protein</fullName>
    </recommendedName>
</protein>
<gene>
    <name evidence="2" type="ORF">BBK82_31580</name>
</gene>
<dbReference type="InterPro" id="IPR019734">
    <property type="entry name" value="TPR_rpt"/>
</dbReference>
<dbReference type="KEGG" id="led:BBK82_31580"/>
<evidence type="ECO:0000259" key="1">
    <source>
        <dbReference type="Pfam" id="PF13191"/>
    </source>
</evidence>
<dbReference type="InterPro" id="IPR027417">
    <property type="entry name" value="P-loop_NTPase"/>
</dbReference>
<proteinExistence type="predicted"/>
<dbReference type="PRINTS" id="PR00364">
    <property type="entry name" value="DISEASERSIST"/>
</dbReference>
<dbReference type="RefSeq" id="WP_065918249.1">
    <property type="nucleotide sequence ID" value="NZ_CP016793.1"/>
</dbReference>
<keyword evidence="3" id="KW-1185">Reference proteome</keyword>
<organism evidence="2 3">
    <name type="scientific">Lentzea guizhouensis</name>
    <dbReference type="NCBI Taxonomy" id="1586287"/>
    <lineage>
        <taxon>Bacteria</taxon>
        <taxon>Bacillati</taxon>
        <taxon>Actinomycetota</taxon>
        <taxon>Actinomycetes</taxon>
        <taxon>Pseudonocardiales</taxon>
        <taxon>Pseudonocardiaceae</taxon>
        <taxon>Lentzea</taxon>
    </lineage>
</organism>
<dbReference type="InterPro" id="IPR041664">
    <property type="entry name" value="AAA_16"/>
</dbReference>
<evidence type="ECO:0000313" key="2">
    <source>
        <dbReference type="EMBL" id="ANZ39908.1"/>
    </source>
</evidence>
<dbReference type="Pfam" id="PF13424">
    <property type="entry name" value="TPR_12"/>
    <property type="match status" value="1"/>
</dbReference>
<dbReference type="SMART" id="SM00028">
    <property type="entry name" value="TPR"/>
    <property type="match status" value="4"/>
</dbReference>
<dbReference type="EMBL" id="CP016793">
    <property type="protein sequence ID" value="ANZ39908.1"/>
    <property type="molecule type" value="Genomic_DNA"/>
</dbReference>
<dbReference type="PANTHER" id="PTHR47691">
    <property type="entry name" value="REGULATOR-RELATED"/>
    <property type="match status" value="1"/>
</dbReference>
<accession>A0A1B2HQB1</accession>
<dbReference type="SUPFAM" id="SSF52540">
    <property type="entry name" value="P-loop containing nucleoside triphosphate hydrolases"/>
    <property type="match status" value="1"/>
</dbReference>
<sequence length="654" mass="70277">MDGTRVGPVVQTGAVHGDVHLYPATAQSYHVPRQLPATSRHFVGRSDALAALTALADAPAERGNRLCVVEGAPGVGKTCLVTRWARDVADRLFPDGQIYLNLHGFTPGRPAVGRERATLALLSALRVPPGAVPQDSDERMALFRDLVHGRSLLLVLDNARDSGQVEPLLPGDGCFVVVTTRRSPAALHALYGVEVLRLGTLTRAESLELFENYLGAGRAGDPAVLQLAEKCADLPLAVSIAAASAVQHPGMDLERFAGELRGHGLRLDIPAADLRAVVASSFDLLSDGAARTARLTSRWPGDSFTVEGAAAVTGLTVRTADAHLRELTSHNLLLAESGRYRFHDLLRAFAGERCAAVDSDEVRRTAMAGFLEYALHTALRADRLLNSHRRPIDAPAPPAGMVFPAVESYAEAVDWFAAEITALLAAARVAFDQKAFAHAWMIPWALTNFLHLHGRWQDWVDCHTTALKAVRVLDDVAAENRVLQSMARAYAELGEPERSAECYSSALENYRRCGDAHGEANCLNGRAGSHLYAGRPGEACDDATAALRIYLARDDVAGQASTINLLGRVRTAQGSLESGVVLHGKALRLFRGLGDRYGQAQALDAMGLALSSLGRHRFALVCHRRAVELNEALGSTVHLARSRERAAQALEASR</sequence>
<dbReference type="AlphaFoldDB" id="A0A1B2HQB1"/>
<dbReference type="Proteomes" id="UP000093053">
    <property type="component" value="Chromosome"/>
</dbReference>
<dbReference type="PANTHER" id="PTHR47691:SF3">
    <property type="entry name" value="HTH-TYPE TRANSCRIPTIONAL REGULATOR RV0890C-RELATED"/>
    <property type="match status" value="1"/>
</dbReference>
<dbReference type="Gene3D" id="1.25.40.10">
    <property type="entry name" value="Tetratricopeptide repeat domain"/>
    <property type="match status" value="2"/>
</dbReference>
<dbReference type="Pfam" id="PF13191">
    <property type="entry name" value="AAA_16"/>
    <property type="match status" value="1"/>
</dbReference>
<dbReference type="Gene3D" id="3.40.50.300">
    <property type="entry name" value="P-loop containing nucleotide triphosphate hydrolases"/>
    <property type="match status" value="1"/>
</dbReference>
<evidence type="ECO:0000313" key="3">
    <source>
        <dbReference type="Proteomes" id="UP000093053"/>
    </source>
</evidence>
<dbReference type="SUPFAM" id="SSF48452">
    <property type="entry name" value="TPR-like"/>
    <property type="match status" value="1"/>
</dbReference>
<feature type="domain" description="Orc1-like AAA ATPase" evidence="1">
    <location>
        <begin position="42"/>
        <end position="101"/>
    </location>
</feature>
<name>A0A1B2HQB1_9PSEU</name>
<reference evidence="2 3" key="1">
    <citation type="submission" date="2016-07" db="EMBL/GenBank/DDBJ databases">
        <title>Complete genome sequence of the Lentzea guizhouensis DHS C013.</title>
        <authorList>
            <person name="Cao C."/>
        </authorList>
    </citation>
    <scope>NUCLEOTIDE SEQUENCE [LARGE SCALE GENOMIC DNA]</scope>
    <source>
        <strain evidence="2 3">DHS C013</strain>
    </source>
</reference>